<sequence length="124" mass="13968">MADSVFLKVEFYLLIFFSLVLPAAIFATMLLKRALARSIVLLFGMLLLVLAGIDIVLLKKLAWLARTSLSSLDDGFFNSEMSLCLYLLPAFLGGVGTNVISHILIRHLREAEDKFDREQPGHWR</sequence>
<feature type="transmembrane region" description="Helical" evidence="1">
    <location>
        <begin position="85"/>
        <end position="105"/>
    </location>
</feature>
<feature type="transmembrane region" description="Helical" evidence="1">
    <location>
        <begin position="38"/>
        <end position="65"/>
    </location>
</feature>
<name>A0ABW8Z7S9_9BURK</name>
<keyword evidence="1" id="KW-0812">Transmembrane</keyword>
<reference evidence="2 3" key="1">
    <citation type="journal article" date="2024" name="Chem. Sci.">
        <title>Discovery of megapolipeptins by genome mining of a Burkholderiales bacteria collection.</title>
        <authorList>
            <person name="Paulo B.S."/>
            <person name="Recchia M.J.J."/>
            <person name="Lee S."/>
            <person name="Fergusson C.H."/>
            <person name="Romanowski S.B."/>
            <person name="Hernandez A."/>
            <person name="Krull N."/>
            <person name="Liu D.Y."/>
            <person name="Cavanagh H."/>
            <person name="Bos A."/>
            <person name="Gray C.A."/>
            <person name="Murphy B.T."/>
            <person name="Linington R.G."/>
            <person name="Eustaquio A.S."/>
        </authorList>
    </citation>
    <scope>NUCLEOTIDE SEQUENCE [LARGE SCALE GENOMIC DNA]</scope>
    <source>
        <strain evidence="2 3">RL21-008-BIB-B</strain>
    </source>
</reference>
<evidence type="ECO:0000313" key="3">
    <source>
        <dbReference type="Proteomes" id="UP001629214"/>
    </source>
</evidence>
<dbReference type="Proteomes" id="UP001629214">
    <property type="component" value="Unassembled WGS sequence"/>
</dbReference>
<organism evidence="2 3">
    <name type="scientific">Herbaspirillum rhizosphaerae</name>
    <dbReference type="NCBI Taxonomy" id="346179"/>
    <lineage>
        <taxon>Bacteria</taxon>
        <taxon>Pseudomonadati</taxon>
        <taxon>Pseudomonadota</taxon>
        <taxon>Betaproteobacteria</taxon>
        <taxon>Burkholderiales</taxon>
        <taxon>Oxalobacteraceae</taxon>
        <taxon>Herbaspirillum</taxon>
    </lineage>
</organism>
<dbReference type="RefSeq" id="WP_408167562.1">
    <property type="nucleotide sequence ID" value="NZ_JAQQFR010000005.1"/>
</dbReference>
<gene>
    <name evidence="2" type="ORF">PQR63_09240</name>
</gene>
<evidence type="ECO:0000256" key="1">
    <source>
        <dbReference type="SAM" id="Phobius"/>
    </source>
</evidence>
<dbReference type="EMBL" id="JAQQFR010000005">
    <property type="protein sequence ID" value="MFL9878565.1"/>
    <property type="molecule type" value="Genomic_DNA"/>
</dbReference>
<feature type="transmembrane region" description="Helical" evidence="1">
    <location>
        <begin position="12"/>
        <end position="31"/>
    </location>
</feature>
<keyword evidence="1" id="KW-0472">Membrane</keyword>
<accession>A0ABW8Z7S9</accession>
<evidence type="ECO:0000313" key="2">
    <source>
        <dbReference type="EMBL" id="MFL9878565.1"/>
    </source>
</evidence>
<keyword evidence="1" id="KW-1133">Transmembrane helix</keyword>
<comment type="caution">
    <text evidence="2">The sequence shown here is derived from an EMBL/GenBank/DDBJ whole genome shotgun (WGS) entry which is preliminary data.</text>
</comment>
<keyword evidence="3" id="KW-1185">Reference proteome</keyword>
<proteinExistence type="predicted"/>
<protein>
    <submittedName>
        <fullName evidence="2">Uncharacterized protein</fullName>
    </submittedName>
</protein>